<feature type="domain" description="Fibronectin type-III" evidence="2">
    <location>
        <begin position="1"/>
        <end position="76"/>
    </location>
</feature>
<evidence type="ECO:0000259" key="2">
    <source>
        <dbReference type="PROSITE" id="PS50853"/>
    </source>
</evidence>
<keyword evidence="1" id="KW-0812">Transmembrane</keyword>
<comment type="caution">
    <text evidence="3">The sequence shown here is derived from an EMBL/GenBank/DDBJ whole genome shotgun (WGS) entry which is preliminary data.</text>
</comment>
<dbReference type="InterPro" id="IPR013783">
    <property type="entry name" value="Ig-like_fold"/>
</dbReference>
<keyword evidence="1" id="KW-0472">Membrane</keyword>
<feature type="transmembrane region" description="Helical" evidence="1">
    <location>
        <begin position="99"/>
        <end position="119"/>
    </location>
</feature>
<gene>
    <name evidence="3" type="ORF">A2154_03450</name>
</gene>
<keyword evidence="1" id="KW-1133">Transmembrane helix</keyword>
<dbReference type="STRING" id="1798373.A2154_03450"/>
<organism evidence="3 4">
    <name type="scientific">Candidatus Gottesmanbacteria bacterium RBG_16_43_7</name>
    <dbReference type="NCBI Taxonomy" id="1798373"/>
    <lineage>
        <taxon>Bacteria</taxon>
        <taxon>Candidatus Gottesmaniibacteriota</taxon>
    </lineage>
</organism>
<evidence type="ECO:0000256" key="1">
    <source>
        <dbReference type="SAM" id="Phobius"/>
    </source>
</evidence>
<reference evidence="3 4" key="1">
    <citation type="journal article" date="2016" name="Nat. Commun.">
        <title>Thousands of microbial genomes shed light on interconnected biogeochemical processes in an aquifer system.</title>
        <authorList>
            <person name="Anantharaman K."/>
            <person name="Brown C.T."/>
            <person name="Hug L.A."/>
            <person name="Sharon I."/>
            <person name="Castelle C.J."/>
            <person name="Probst A.J."/>
            <person name="Thomas B.C."/>
            <person name="Singh A."/>
            <person name="Wilkins M.J."/>
            <person name="Karaoz U."/>
            <person name="Brodie E.L."/>
            <person name="Williams K.H."/>
            <person name="Hubbard S.S."/>
            <person name="Banfield J.F."/>
        </authorList>
    </citation>
    <scope>NUCLEOTIDE SEQUENCE [LARGE SCALE GENOMIC DNA]</scope>
</reference>
<protein>
    <recommendedName>
        <fullName evidence="2">Fibronectin type-III domain-containing protein</fullName>
    </recommendedName>
</protein>
<dbReference type="Gene3D" id="2.60.40.10">
    <property type="entry name" value="Immunoglobulins"/>
    <property type="match status" value="1"/>
</dbReference>
<dbReference type="CDD" id="cd00063">
    <property type="entry name" value="FN3"/>
    <property type="match status" value="1"/>
</dbReference>
<sequence length="129" mass="13779">MRLTWTTADKATTYALSYGTDPGKYIYGVTDTGNVTAYTVGSLNDSQTYYFTVRAINGCMPGDPSNQQPEGEIQGTGIGGGEVLGATTLANTGPFSESLFISVFVTGLYLLATAVYGLYKEAKKIFKKK</sequence>
<dbReference type="AlphaFoldDB" id="A0A1F5ZA14"/>
<dbReference type="InterPro" id="IPR003961">
    <property type="entry name" value="FN3_dom"/>
</dbReference>
<dbReference type="Proteomes" id="UP000176854">
    <property type="component" value="Unassembled WGS sequence"/>
</dbReference>
<dbReference type="SUPFAM" id="SSF49265">
    <property type="entry name" value="Fibronectin type III"/>
    <property type="match status" value="1"/>
</dbReference>
<dbReference type="Pfam" id="PF00041">
    <property type="entry name" value="fn3"/>
    <property type="match status" value="1"/>
</dbReference>
<evidence type="ECO:0000313" key="4">
    <source>
        <dbReference type="Proteomes" id="UP000176854"/>
    </source>
</evidence>
<dbReference type="EMBL" id="MFJC01000024">
    <property type="protein sequence ID" value="OGG09241.1"/>
    <property type="molecule type" value="Genomic_DNA"/>
</dbReference>
<dbReference type="PROSITE" id="PS50853">
    <property type="entry name" value="FN3"/>
    <property type="match status" value="1"/>
</dbReference>
<evidence type="ECO:0000313" key="3">
    <source>
        <dbReference type="EMBL" id="OGG09241.1"/>
    </source>
</evidence>
<proteinExistence type="predicted"/>
<accession>A0A1F5ZA14</accession>
<dbReference type="InterPro" id="IPR036116">
    <property type="entry name" value="FN3_sf"/>
</dbReference>
<name>A0A1F5ZA14_9BACT</name>